<evidence type="ECO:0000313" key="2">
    <source>
        <dbReference type="EMBL" id="KAA0185491.1"/>
    </source>
</evidence>
<gene>
    <name evidence="2" type="ORF">FBUS_06860</name>
</gene>
<dbReference type="EMBL" id="LUCM01010417">
    <property type="protein sequence ID" value="KAA0185491.1"/>
    <property type="molecule type" value="Genomic_DNA"/>
</dbReference>
<proteinExistence type="predicted"/>
<feature type="compositionally biased region" description="Polar residues" evidence="1">
    <location>
        <begin position="1"/>
        <end position="10"/>
    </location>
</feature>
<evidence type="ECO:0000256" key="1">
    <source>
        <dbReference type="SAM" id="MobiDB-lite"/>
    </source>
</evidence>
<evidence type="ECO:0000313" key="3">
    <source>
        <dbReference type="Proteomes" id="UP000728185"/>
    </source>
</evidence>
<feature type="non-terminal residue" evidence="2">
    <location>
        <position position="47"/>
    </location>
</feature>
<dbReference type="Proteomes" id="UP000728185">
    <property type="component" value="Unassembled WGS sequence"/>
</dbReference>
<comment type="caution">
    <text evidence="2">The sequence shown here is derived from an EMBL/GenBank/DDBJ whole genome shotgun (WGS) entry which is preliminary data.</text>
</comment>
<sequence length="47" mass="5270">MTESIHSDTTSDSEFDEHELTAEDEDEDSIAPEEDVADEEEVNSLVK</sequence>
<accession>A0A8E0VES4</accession>
<feature type="compositionally biased region" description="Acidic residues" evidence="1">
    <location>
        <begin position="11"/>
        <end position="47"/>
    </location>
</feature>
<protein>
    <submittedName>
        <fullName evidence="2">Mesoderm induction early response protein 1</fullName>
    </submittedName>
</protein>
<dbReference type="OrthoDB" id="10517181at2759"/>
<dbReference type="AlphaFoldDB" id="A0A8E0VES4"/>
<name>A0A8E0VES4_9TREM</name>
<feature type="region of interest" description="Disordered" evidence="1">
    <location>
        <begin position="1"/>
        <end position="47"/>
    </location>
</feature>
<keyword evidence="3" id="KW-1185">Reference proteome</keyword>
<organism evidence="2 3">
    <name type="scientific">Fasciolopsis buskii</name>
    <dbReference type="NCBI Taxonomy" id="27845"/>
    <lineage>
        <taxon>Eukaryota</taxon>
        <taxon>Metazoa</taxon>
        <taxon>Spiralia</taxon>
        <taxon>Lophotrochozoa</taxon>
        <taxon>Platyhelminthes</taxon>
        <taxon>Trematoda</taxon>
        <taxon>Digenea</taxon>
        <taxon>Plagiorchiida</taxon>
        <taxon>Echinostomata</taxon>
        <taxon>Echinostomatoidea</taxon>
        <taxon>Fasciolidae</taxon>
        <taxon>Fasciolopsis</taxon>
    </lineage>
</organism>
<reference evidence="2" key="1">
    <citation type="submission" date="2019-05" db="EMBL/GenBank/DDBJ databases">
        <title>Annotation for the trematode Fasciolopsis buski.</title>
        <authorList>
            <person name="Choi Y.-J."/>
        </authorList>
    </citation>
    <scope>NUCLEOTIDE SEQUENCE</scope>
    <source>
        <strain evidence="2">HT</strain>
        <tissue evidence="2">Whole worm</tissue>
    </source>
</reference>